<evidence type="ECO:0000256" key="6">
    <source>
        <dbReference type="ARBA" id="ARBA00022989"/>
    </source>
</evidence>
<dbReference type="Gene3D" id="1.10.287.70">
    <property type="match status" value="1"/>
</dbReference>
<feature type="coiled-coil region" evidence="16">
    <location>
        <begin position="965"/>
        <end position="992"/>
    </location>
</feature>
<feature type="chain" id="PRO_5045022434" evidence="18">
    <location>
        <begin position="24"/>
        <end position="1088"/>
    </location>
</feature>
<organism evidence="21 22">
    <name type="scientific">Polistes dominula</name>
    <name type="common">European paper wasp</name>
    <name type="synonym">Vespa dominula</name>
    <dbReference type="NCBI Taxonomy" id="743375"/>
    <lineage>
        <taxon>Eukaryota</taxon>
        <taxon>Metazoa</taxon>
        <taxon>Ecdysozoa</taxon>
        <taxon>Arthropoda</taxon>
        <taxon>Hexapoda</taxon>
        <taxon>Insecta</taxon>
        <taxon>Pterygota</taxon>
        <taxon>Neoptera</taxon>
        <taxon>Endopterygota</taxon>
        <taxon>Hymenoptera</taxon>
        <taxon>Apocrita</taxon>
        <taxon>Aculeata</taxon>
        <taxon>Vespoidea</taxon>
        <taxon>Vespidae</taxon>
        <taxon>Polistinae</taxon>
        <taxon>Polistini</taxon>
        <taxon>Polistes</taxon>
    </lineage>
</organism>
<dbReference type="InterPro" id="IPR028082">
    <property type="entry name" value="Peripla_BP_I"/>
</dbReference>
<dbReference type="RefSeq" id="XP_015178933.1">
    <property type="nucleotide sequence ID" value="XM_015323447.1"/>
</dbReference>
<evidence type="ECO:0000256" key="3">
    <source>
        <dbReference type="ARBA" id="ARBA00022448"/>
    </source>
</evidence>
<dbReference type="PRINTS" id="PR00177">
    <property type="entry name" value="NMDARECEPTOR"/>
</dbReference>
<dbReference type="RefSeq" id="XP_015178932.1">
    <property type="nucleotide sequence ID" value="XM_015323446.1"/>
</dbReference>
<dbReference type="Gene3D" id="3.40.50.2300">
    <property type="match status" value="2"/>
</dbReference>
<evidence type="ECO:0000256" key="9">
    <source>
        <dbReference type="ARBA" id="ARBA00023136"/>
    </source>
</evidence>
<keyword evidence="3" id="KW-0813">Transport</keyword>
<evidence type="ECO:0000256" key="12">
    <source>
        <dbReference type="ARBA" id="ARBA00023257"/>
    </source>
</evidence>
<name>A0ABM1IFE5_POLDO</name>
<keyword evidence="13" id="KW-1071">Ligand-gated ion channel</keyword>
<keyword evidence="10 22" id="KW-0675">Receptor</keyword>
<evidence type="ECO:0000256" key="16">
    <source>
        <dbReference type="SAM" id="Coils"/>
    </source>
</evidence>
<keyword evidence="6 17" id="KW-1133">Transmembrane helix</keyword>
<evidence type="ECO:0000256" key="17">
    <source>
        <dbReference type="SAM" id="Phobius"/>
    </source>
</evidence>
<evidence type="ECO:0000256" key="7">
    <source>
        <dbReference type="ARBA" id="ARBA00023018"/>
    </source>
</evidence>
<feature type="signal peptide" evidence="18">
    <location>
        <begin position="1"/>
        <end position="23"/>
    </location>
</feature>
<evidence type="ECO:0000256" key="11">
    <source>
        <dbReference type="ARBA" id="ARBA00023180"/>
    </source>
</evidence>
<evidence type="ECO:0000256" key="15">
    <source>
        <dbReference type="ARBA" id="ARBA00034100"/>
    </source>
</evidence>
<keyword evidence="18" id="KW-0732">Signal</keyword>
<keyword evidence="16" id="KW-0175">Coiled coil</keyword>
<keyword evidence="12" id="KW-0628">Postsynaptic cell membrane</keyword>
<evidence type="ECO:0000256" key="2">
    <source>
        <dbReference type="ARBA" id="ARBA00008685"/>
    </source>
</evidence>
<reference evidence="22 23" key="1">
    <citation type="submission" date="2025-05" db="UniProtKB">
        <authorList>
            <consortium name="RefSeq"/>
        </authorList>
    </citation>
    <scope>IDENTIFICATION</scope>
    <source>
        <tissue evidence="22 23">Whole body</tissue>
    </source>
</reference>
<dbReference type="Pfam" id="PF00060">
    <property type="entry name" value="Lig_chan"/>
    <property type="match status" value="1"/>
</dbReference>
<dbReference type="InterPro" id="IPR019594">
    <property type="entry name" value="Glu/Gly-bd"/>
</dbReference>
<evidence type="ECO:0000313" key="23">
    <source>
        <dbReference type="RefSeq" id="XP_015178933.1"/>
    </source>
</evidence>
<dbReference type="InterPro" id="IPR015683">
    <property type="entry name" value="Ionotropic_Glu_rcpt"/>
</dbReference>
<keyword evidence="7" id="KW-0770">Synapse</keyword>
<proteinExistence type="inferred from homology"/>
<dbReference type="InterPro" id="IPR001508">
    <property type="entry name" value="Iono_Glu_rcpt_met"/>
</dbReference>
<evidence type="ECO:0000256" key="8">
    <source>
        <dbReference type="ARBA" id="ARBA00023065"/>
    </source>
</evidence>
<dbReference type="InterPro" id="IPR001320">
    <property type="entry name" value="Iontro_rcpt_C"/>
</dbReference>
<evidence type="ECO:0000259" key="20">
    <source>
        <dbReference type="SMART" id="SM00918"/>
    </source>
</evidence>
<dbReference type="SUPFAM" id="SSF53850">
    <property type="entry name" value="Periplasmic binding protein-like II"/>
    <property type="match status" value="1"/>
</dbReference>
<evidence type="ECO:0000313" key="22">
    <source>
        <dbReference type="RefSeq" id="XP_015178932.1"/>
    </source>
</evidence>
<feature type="transmembrane region" description="Helical" evidence="17">
    <location>
        <begin position="886"/>
        <end position="906"/>
    </location>
</feature>
<dbReference type="GeneID" id="107067699"/>
<dbReference type="InterPro" id="IPR001828">
    <property type="entry name" value="ANF_lig-bd_rcpt"/>
</dbReference>
<evidence type="ECO:0000256" key="13">
    <source>
        <dbReference type="ARBA" id="ARBA00023286"/>
    </source>
</evidence>
<keyword evidence="14" id="KW-0407">Ion channel</keyword>
<comment type="similarity">
    <text evidence="2">Belongs to the glutamate-gated ion channel (TC 1.A.10.1) family.</text>
</comment>
<dbReference type="Proteomes" id="UP000694924">
    <property type="component" value="Unplaced"/>
</dbReference>
<dbReference type="Pfam" id="PF01094">
    <property type="entry name" value="ANF_receptor"/>
    <property type="match status" value="1"/>
</dbReference>
<evidence type="ECO:0000256" key="1">
    <source>
        <dbReference type="ARBA" id="ARBA00004651"/>
    </source>
</evidence>
<keyword evidence="4" id="KW-1003">Cell membrane</keyword>
<evidence type="ECO:0000256" key="4">
    <source>
        <dbReference type="ARBA" id="ARBA00022475"/>
    </source>
</evidence>
<keyword evidence="8" id="KW-0406">Ion transport</keyword>
<comment type="subcellular location">
    <subcellularLocation>
        <location evidence="1">Cell membrane</location>
        <topology evidence="1">Multi-pass membrane protein</topology>
    </subcellularLocation>
    <subcellularLocation>
        <location evidence="15">Postsynaptic cell membrane</location>
    </subcellularLocation>
</comment>
<keyword evidence="21" id="KW-1185">Reference proteome</keyword>
<dbReference type="SUPFAM" id="SSF53822">
    <property type="entry name" value="Periplasmic binding protein-like I"/>
    <property type="match status" value="1"/>
</dbReference>
<sequence>MRDAKILSAMMILPLLGTLVVSGVQTWGSSIGQNEIRERSIEENVEKTGHLPNLTIGLVVPHTNFNAREYTKTINRVVNNLRKGHTGRNKGHGRFTFFDKYAFTQHHVKSTMLRLTPSPTAILNSLCKDFLSLNVSAILYLMNYEQYGRSTASAQYFLQLAGYLGIPVIAWNADNSGLERRASQSNLQLQLAPSLEHQTAAMLSIMERYKWHQFSIVTSQIAGHDDFIQAIRERISEMQDRFKFNILTTIQFTDPTDIIELVNSESRVMLLYSTREEATRILKAAQDYKITGENYVWIVTQSVIENLQFASQFPVGMLGVHFDTSSESLINEINTAVKVYANAVEDFVNDPENANRSLDTQLSCEGAGEARWKTGDLFFKYLKNVSVEGDQGKPNIQFTQDGVLKAAELKIMNLRPGLSRQLVWEEIGVWKSWKKEGLDIKDIVWPGNTHTPPQGVPEKFNLKITFLEEPPYINLAPPDPVSGKCLMDRGVHCRVAKESEFTEVDIQSAQKNDSFFQCCSGFCIDLLQKFSEEIGFTYELVRVEDGKWGTLENGKWNGLIADLVNRKTDMVMTSLMINSEREAFVDFTVPYMETGIAIVVAKRTGIISPTAFLEPFDTASWMLVGIVAIHTATVMILLFEWLSPSGFNMKVKPSVAARKLTNPSPNHRFSFCRTYWLVWAVLFQAAVHIDSPRGFTARFMTNVWALFAVVFLAIYTANLAAFMITREEFHEFTGVDDHRLARPWSHKPMFKFGTIPWSHTDSTLAKYFKEMHTYMKAFNKSSVAEGIEAVISGEMDAFIYDGTVLDYLVAQDEDCRLLTVGSWYAMTGYGLAFSRNSKYLQMFNKHLLDFRDNGDLERLRRFWMTGTCKPGKEVQKSSDPLALEQFLSAFLLLMMGILLAAVFLLLEHLYFKYVRQHLAKSDGGGCCALFSLSMGKSLTFRGAVYEAQDILRHHRCRDPICDTHLWKVKHELDMARIRIRQLEKDLEAHGIKPSQTKRKTGSLAWWRGCFQSSERQRHPEPLTVEPPHPLPPYIDSFIDAVEVARPRDMSTNHVVSTEYAGTFLPTEIYRIPGTEGVRTEIAEMETVL</sequence>
<dbReference type="SMART" id="SM00918">
    <property type="entry name" value="Lig_chan-Glu_bd"/>
    <property type="match status" value="1"/>
</dbReference>
<dbReference type="PANTHER" id="PTHR18966">
    <property type="entry name" value="IONOTROPIC GLUTAMATE RECEPTOR"/>
    <property type="match status" value="1"/>
</dbReference>
<keyword evidence="11" id="KW-0325">Glycoprotein</keyword>
<evidence type="ECO:0000256" key="14">
    <source>
        <dbReference type="ARBA" id="ARBA00023303"/>
    </source>
</evidence>
<evidence type="ECO:0000256" key="18">
    <source>
        <dbReference type="SAM" id="SignalP"/>
    </source>
</evidence>
<evidence type="ECO:0000259" key="19">
    <source>
        <dbReference type="SMART" id="SM00079"/>
    </source>
</evidence>
<gene>
    <name evidence="22 23" type="primary">LOC107067699</name>
</gene>
<dbReference type="SMART" id="SM00079">
    <property type="entry name" value="PBPe"/>
    <property type="match status" value="1"/>
</dbReference>
<evidence type="ECO:0000313" key="21">
    <source>
        <dbReference type="Proteomes" id="UP000694924"/>
    </source>
</evidence>
<feature type="transmembrane region" description="Helical" evidence="17">
    <location>
        <begin position="703"/>
        <end position="724"/>
    </location>
</feature>
<keyword evidence="5 17" id="KW-0812">Transmembrane</keyword>
<accession>A0ABM1IFE5</accession>
<feature type="transmembrane region" description="Helical" evidence="17">
    <location>
        <begin position="621"/>
        <end position="642"/>
    </location>
</feature>
<dbReference type="Pfam" id="PF10613">
    <property type="entry name" value="Lig_chan-Glu_bd"/>
    <property type="match status" value="1"/>
</dbReference>
<dbReference type="Gene3D" id="3.40.190.10">
    <property type="entry name" value="Periplasmic binding protein-like II"/>
    <property type="match status" value="3"/>
</dbReference>
<feature type="domain" description="Ionotropic glutamate receptor C-terminal" evidence="19">
    <location>
        <begin position="505"/>
        <end position="866"/>
    </location>
</feature>
<protein>
    <submittedName>
        <fullName evidence="22 23">Glutamate receptor ionotropic, NMDA 2B isoform X5</fullName>
    </submittedName>
</protein>
<evidence type="ECO:0000256" key="10">
    <source>
        <dbReference type="ARBA" id="ARBA00023170"/>
    </source>
</evidence>
<feature type="domain" description="Ionotropic glutamate receptor L-glutamate and glycine-binding" evidence="20">
    <location>
        <begin position="507"/>
        <end position="565"/>
    </location>
</feature>
<evidence type="ECO:0000256" key="5">
    <source>
        <dbReference type="ARBA" id="ARBA00022692"/>
    </source>
</evidence>
<keyword evidence="9 17" id="KW-0472">Membrane</keyword>